<accession>A0A7Z1AEA9</accession>
<keyword evidence="4" id="KW-1185">Reference proteome</keyword>
<dbReference type="PANTHER" id="PTHR37945">
    <property type="entry name" value="EXTRACELLULAR TUNGSTATE BINDING PROTEIN"/>
    <property type="match status" value="1"/>
</dbReference>
<reference evidence="3 4" key="1">
    <citation type="submission" date="2016-06" db="EMBL/GenBank/DDBJ databases">
        <title>Genome sequence of endosymbiont of Candidatus Endolucinida thiodiazotropha.</title>
        <authorList>
            <person name="Poehlein A."/>
            <person name="Koenig S."/>
            <person name="Heiden S.E."/>
            <person name="Thuermer A."/>
            <person name="Voget S."/>
            <person name="Daniel R."/>
            <person name="Markert S."/>
            <person name="Gros O."/>
            <person name="Schweder T."/>
        </authorList>
    </citation>
    <scope>NUCLEOTIDE SEQUENCE [LARGE SCALE GENOMIC DNA]</scope>
    <source>
        <strain evidence="3 4">COS</strain>
    </source>
</reference>
<dbReference type="Proteomes" id="UP000094769">
    <property type="component" value="Unassembled WGS sequence"/>
</dbReference>
<dbReference type="OrthoDB" id="186379at2"/>
<dbReference type="AlphaFoldDB" id="A0A7Z1AEA9"/>
<dbReference type="PANTHER" id="PTHR37945:SF1">
    <property type="entry name" value="EXTRACELLULAR TUNGSTATE BINDING PROTEIN"/>
    <property type="match status" value="1"/>
</dbReference>
<dbReference type="SUPFAM" id="SSF53850">
    <property type="entry name" value="Periplasmic binding protein-like II"/>
    <property type="match status" value="1"/>
</dbReference>
<feature type="signal peptide" evidence="1">
    <location>
        <begin position="1"/>
        <end position="26"/>
    </location>
</feature>
<keyword evidence="1" id="KW-0732">Signal</keyword>
<evidence type="ECO:0000313" key="4">
    <source>
        <dbReference type="Proteomes" id="UP000094769"/>
    </source>
</evidence>
<protein>
    <submittedName>
        <fullName evidence="3">PBP superfamily domain protein</fullName>
    </submittedName>
</protein>
<feature type="chain" id="PRO_5031049120" evidence="1">
    <location>
        <begin position="27"/>
        <end position="286"/>
    </location>
</feature>
<sequence>MINRLFRSSIRLLIVTILLTAGNSVAETVQKQTIRLATTTSTDNSGLLADILPTFTEATGYPVHVIAVGTGKALRMGRDGDVDLVLVHARAAEDRFVSEGHGVKRYGVMYNDFVLVGPTDDPAGISQAEDAITALRRIAGHAASFISRGDDSGTHKKELGLWKMSHTKPAGEWYLEVGQGMGKVLQIASEMDAYTLTDRGTWLAYQAKSPLKIVFERDPLLFNPYGIIAVNPKHYPDINHDGANALIKWLISPDGQERIGNFRIGKNQLFTPSADAGEFASFDQPR</sequence>
<evidence type="ECO:0000256" key="1">
    <source>
        <dbReference type="SAM" id="SignalP"/>
    </source>
</evidence>
<evidence type="ECO:0000259" key="2">
    <source>
        <dbReference type="Pfam" id="PF12849"/>
    </source>
</evidence>
<dbReference type="Gene3D" id="3.40.190.10">
    <property type="entry name" value="Periplasmic binding protein-like II"/>
    <property type="match status" value="2"/>
</dbReference>
<comment type="caution">
    <text evidence="3">The sequence shown here is derived from an EMBL/GenBank/DDBJ whole genome shotgun (WGS) entry which is preliminary data.</text>
</comment>
<proteinExistence type="predicted"/>
<dbReference type="EMBL" id="MARB01000025">
    <property type="protein sequence ID" value="ODJ86203.1"/>
    <property type="molecule type" value="Genomic_DNA"/>
</dbReference>
<dbReference type="InterPro" id="IPR024370">
    <property type="entry name" value="PBP_domain"/>
</dbReference>
<gene>
    <name evidence="3" type="ORF">CODIS_35240</name>
</gene>
<dbReference type="RefSeq" id="WP_069127261.1">
    <property type="nucleotide sequence ID" value="NZ_MARB01000025.1"/>
</dbReference>
<organism evidence="3 4">
    <name type="scientific">Candidatus Thiodiazotropha endolucinida</name>
    <dbReference type="NCBI Taxonomy" id="1655433"/>
    <lineage>
        <taxon>Bacteria</taxon>
        <taxon>Pseudomonadati</taxon>
        <taxon>Pseudomonadota</taxon>
        <taxon>Gammaproteobacteria</taxon>
        <taxon>Chromatiales</taxon>
        <taxon>Sedimenticolaceae</taxon>
        <taxon>Candidatus Thiodiazotropha</taxon>
    </lineage>
</organism>
<feature type="domain" description="PBP" evidence="2">
    <location>
        <begin position="34"/>
        <end position="253"/>
    </location>
</feature>
<name>A0A7Z1AEA9_9GAMM</name>
<dbReference type="Pfam" id="PF12849">
    <property type="entry name" value="PBP_like_2"/>
    <property type="match status" value="1"/>
</dbReference>
<evidence type="ECO:0000313" key="3">
    <source>
        <dbReference type="EMBL" id="ODJ86203.1"/>
    </source>
</evidence>
<dbReference type="InterPro" id="IPR052738">
    <property type="entry name" value="ABC-Tungstate_binding"/>
</dbReference>